<feature type="region of interest" description="Disordered" evidence="1">
    <location>
        <begin position="919"/>
        <end position="981"/>
    </location>
</feature>
<feature type="compositionally biased region" description="Pro residues" evidence="1">
    <location>
        <begin position="946"/>
        <end position="956"/>
    </location>
</feature>
<feature type="compositionally biased region" description="Low complexity" evidence="1">
    <location>
        <begin position="785"/>
        <end position="808"/>
    </location>
</feature>
<reference evidence="3" key="2">
    <citation type="journal article" date="2020" name="Nat. Commun.">
        <title>Large-scale genome sequencing of mycorrhizal fungi provides insights into the early evolution of symbiotic traits.</title>
        <authorList>
            <person name="Miyauchi S."/>
            <person name="Kiss E."/>
            <person name="Kuo A."/>
            <person name="Drula E."/>
            <person name="Kohler A."/>
            <person name="Sanchez-Garcia M."/>
            <person name="Morin E."/>
            <person name="Andreopoulos B."/>
            <person name="Barry K.W."/>
            <person name="Bonito G."/>
            <person name="Buee M."/>
            <person name="Carver A."/>
            <person name="Chen C."/>
            <person name="Cichocki N."/>
            <person name="Clum A."/>
            <person name="Culley D."/>
            <person name="Crous P.W."/>
            <person name="Fauchery L."/>
            <person name="Girlanda M."/>
            <person name="Hayes R.D."/>
            <person name="Keri Z."/>
            <person name="LaButti K."/>
            <person name="Lipzen A."/>
            <person name="Lombard V."/>
            <person name="Magnuson J."/>
            <person name="Maillard F."/>
            <person name="Murat C."/>
            <person name="Nolan M."/>
            <person name="Ohm R.A."/>
            <person name="Pangilinan J."/>
            <person name="Pereira M.F."/>
            <person name="Perotto S."/>
            <person name="Peter M."/>
            <person name="Pfister S."/>
            <person name="Riley R."/>
            <person name="Sitrit Y."/>
            <person name="Stielow J.B."/>
            <person name="Szollosi G."/>
            <person name="Zifcakova L."/>
            <person name="Stursova M."/>
            <person name="Spatafora J.W."/>
            <person name="Tedersoo L."/>
            <person name="Vaario L.M."/>
            <person name="Yamada A."/>
            <person name="Yan M."/>
            <person name="Wang P."/>
            <person name="Xu J."/>
            <person name="Bruns T."/>
            <person name="Baldrian P."/>
            <person name="Vilgalys R."/>
            <person name="Dunand C."/>
            <person name="Henrissat B."/>
            <person name="Grigoriev I.V."/>
            <person name="Hibbett D."/>
            <person name="Nagy L.G."/>
            <person name="Martin F.M."/>
        </authorList>
    </citation>
    <scope>NUCLEOTIDE SEQUENCE</scope>
    <source>
        <strain evidence="3">BED1</strain>
    </source>
</reference>
<reference evidence="3" key="1">
    <citation type="submission" date="2019-10" db="EMBL/GenBank/DDBJ databases">
        <authorList>
            <consortium name="DOE Joint Genome Institute"/>
            <person name="Kuo A."/>
            <person name="Miyauchi S."/>
            <person name="Kiss E."/>
            <person name="Drula E."/>
            <person name="Kohler A."/>
            <person name="Sanchez-Garcia M."/>
            <person name="Andreopoulos B."/>
            <person name="Barry K.W."/>
            <person name="Bonito G."/>
            <person name="Buee M."/>
            <person name="Carver A."/>
            <person name="Chen C."/>
            <person name="Cichocki N."/>
            <person name="Clum A."/>
            <person name="Culley D."/>
            <person name="Crous P.W."/>
            <person name="Fauchery L."/>
            <person name="Girlanda M."/>
            <person name="Hayes R."/>
            <person name="Keri Z."/>
            <person name="LaButti K."/>
            <person name="Lipzen A."/>
            <person name="Lombard V."/>
            <person name="Magnuson J."/>
            <person name="Maillard F."/>
            <person name="Morin E."/>
            <person name="Murat C."/>
            <person name="Nolan M."/>
            <person name="Ohm R."/>
            <person name="Pangilinan J."/>
            <person name="Pereira M."/>
            <person name="Perotto S."/>
            <person name="Peter M."/>
            <person name="Riley R."/>
            <person name="Sitrit Y."/>
            <person name="Stielow B."/>
            <person name="Szollosi G."/>
            <person name="Zifcakova L."/>
            <person name="Stursova M."/>
            <person name="Spatafora J.W."/>
            <person name="Tedersoo L."/>
            <person name="Vaario L.-M."/>
            <person name="Yamada A."/>
            <person name="Yan M."/>
            <person name="Wang P."/>
            <person name="Xu J."/>
            <person name="Bruns T."/>
            <person name="Baldrian P."/>
            <person name="Vilgalys R."/>
            <person name="Henrissat B."/>
            <person name="Grigoriev I.V."/>
            <person name="Hibbett D."/>
            <person name="Nagy L.G."/>
            <person name="Martin F.M."/>
        </authorList>
    </citation>
    <scope>NUCLEOTIDE SEQUENCE</scope>
    <source>
        <strain evidence="3">BED1</strain>
    </source>
</reference>
<feature type="compositionally biased region" description="Basic and acidic residues" evidence="1">
    <location>
        <begin position="966"/>
        <end position="981"/>
    </location>
</feature>
<evidence type="ECO:0000256" key="1">
    <source>
        <dbReference type="SAM" id="MobiDB-lite"/>
    </source>
</evidence>
<evidence type="ECO:0000313" key="4">
    <source>
        <dbReference type="Proteomes" id="UP001194468"/>
    </source>
</evidence>
<organism evidence="3 4">
    <name type="scientific">Boletus edulis BED1</name>
    <dbReference type="NCBI Taxonomy" id="1328754"/>
    <lineage>
        <taxon>Eukaryota</taxon>
        <taxon>Fungi</taxon>
        <taxon>Dikarya</taxon>
        <taxon>Basidiomycota</taxon>
        <taxon>Agaricomycotina</taxon>
        <taxon>Agaricomycetes</taxon>
        <taxon>Agaricomycetidae</taxon>
        <taxon>Boletales</taxon>
        <taxon>Boletineae</taxon>
        <taxon>Boletaceae</taxon>
        <taxon>Boletoideae</taxon>
        <taxon>Boletus</taxon>
    </lineage>
</organism>
<dbReference type="InterPro" id="IPR049233">
    <property type="entry name" value="DUF6830"/>
</dbReference>
<feature type="region of interest" description="Disordered" evidence="1">
    <location>
        <begin position="750"/>
        <end position="808"/>
    </location>
</feature>
<accession>A0AAD4G5L8</accession>
<keyword evidence="4" id="KW-1185">Reference proteome</keyword>
<name>A0AAD4G5L8_BOLED</name>
<protein>
    <recommendedName>
        <fullName evidence="2">DUF6830 domain-containing protein</fullName>
    </recommendedName>
</protein>
<evidence type="ECO:0000313" key="3">
    <source>
        <dbReference type="EMBL" id="KAF8414520.1"/>
    </source>
</evidence>
<dbReference type="EMBL" id="WHUW01000496">
    <property type="protein sequence ID" value="KAF8414520.1"/>
    <property type="molecule type" value="Genomic_DNA"/>
</dbReference>
<dbReference type="Proteomes" id="UP001194468">
    <property type="component" value="Unassembled WGS sequence"/>
</dbReference>
<feature type="domain" description="DUF6830" evidence="2">
    <location>
        <begin position="465"/>
        <end position="598"/>
    </location>
</feature>
<dbReference type="Pfam" id="PF18759">
    <property type="entry name" value="Plavaka"/>
    <property type="match status" value="1"/>
</dbReference>
<proteinExistence type="predicted"/>
<dbReference type="InterPro" id="IPR041078">
    <property type="entry name" value="Plavaka"/>
</dbReference>
<gene>
    <name evidence="3" type="ORF">L210DRAFT_3513717</name>
</gene>
<dbReference type="Pfam" id="PF20722">
    <property type="entry name" value="DUF6830"/>
    <property type="match status" value="1"/>
</dbReference>
<comment type="caution">
    <text evidence="3">The sequence shown here is derived from an EMBL/GenBank/DDBJ whole genome shotgun (WGS) entry which is preliminary data.</text>
</comment>
<evidence type="ECO:0000259" key="2">
    <source>
        <dbReference type="Pfam" id="PF20722"/>
    </source>
</evidence>
<sequence length="981" mass="109085">MGTTDTDDDLCHPSEDIEAELNPPAILVEQSTSRWIVDRQLGTGQLKGNGQTFIAHFELDGFSTYRKLNLYYPFSTLQDWQMANFLLTSRLSMRAINDFLSLELSAKELHSHAEMLPSGPPWKFQIIPTTHPTKNPVHLYYHDSLECVEALFNHPLFACEMDLSPYCLFTTAERIVWLYMEWMSGDVAWEMQSAIEHSGGTFCGVILSSDKTNITNMCGGRVAHPLLISLANIRMKVRIVLELLEIAAHIGRMMSDPIGNLYYCFTPLASFIADMSEAAMVACVRGLTSPVSLAKYDQFGNLNPCQRRTGDYTLTQLQSIKVDPDNVEEYFAECEQYRLNGVSHPFFWTGPFLAPVISSITRDKIATALTDFHQYKHAILEQGLCCGPTTDAPLDHFNIPKMEFMRHVVPSINNTGNIIQWSADTTEHAHIEVIKDPAAMTNNTNYDSQICQTLDRDEKCRLFNTTITLSKQSIHMEEDDGLGLEPERDDEFNLPDLRGALGDYLNREGTFTQNFHTFGSMRRSPTNVPLPFNELQIWYKARLQQKSYYDLSTLGSAFTVHAHPPDRTWKYGNYGAAVLNVDKVHAWPSSGLLGHAIVLVRMIMCPAPPRKQRSPWVNHFLVYAECLDIVTQANGSAVEPSSGLHILKRATHASHPSGSRIPLVIMDSVCSIPSPNHHCAKEDIGTVTVRTQIAKASFMDLLCLLQLQYNNSVERLAAESASQLIRHWLGISCAAIPSMLSLSIPSPIPNTSSSPSFLSKSQGIRKRHHSRGYISDKENTASGYTASQSRSSSWTRSCSTTPTPAPSTETLSALEILDGLGSEGYETANSPLTALFKSLPSIPSKTDYATVKQCKTEASTEFHAADCCHCASEVSSEYMVAEKCKTEASTEFYMAEKCKSETETKFVTVALCEYNPIRGSNTSSNPPLTEIPSLQPPELDIHPELPPESVPLPPLEISPTISSTSRDLESEHIEETPAPHH</sequence>
<dbReference type="AlphaFoldDB" id="A0AAD4G5L8"/>